<dbReference type="STRING" id="1122169.Lsha_2304"/>
<keyword evidence="10" id="KW-1185">Reference proteome</keyword>
<keyword evidence="6" id="KW-0560">Oxidoreductase</keyword>
<dbReference type="NCBIfam" id="TIGR01988">
    <property type="entry name" value="Ubi-OHases"/>
    <property type="match status" value="1"/>
</dbReference>
<evidence type="ECO:0000313" key="9">
    <source>
        <dbReference type="EMBL" id="KTD57751.1"/>
    </source>
</evidence>
<comment type="cofactor">
    <cofactor evidence="1">
        <name>FAD</name>
        <dbReference type="ChEBI" id="CHEBI:57692"/>
    </cofactor>
</comment>
<keyword evidence="4" id="KW-0285">Flavoprotein</keyword>
<gene>
    <name evidence="9" type="primary">ubiH_2</name>
    <name evidence="9" type="ORF">Lsha_2304</name>
</gene>
<evidence type="ECO:0000256" key="6">
    <source>
        <dbReference type="ARBA" id="ARBA00023002"/>
    </source>
</evidence>
<dbReference type="GO" id="GO:0016705">
    <property type="term" value="F:oxidoreductase activity, acting on paired donors, with incorporation or reduction of molecular oxygen"/>
    <property type="evidence" value="ECO:0007669"/>
    <property type="project" value="InterPro"/>
</dbReference>
<organism evidence="9 10">
    <name type="scientific">Legionella shakespearei DSM 23087</name>
    <dbReference type="NCBI Taxonomy" id="1122169"/>
    <lineage>
        <taxon>Bacteria</taxon>
        <taxon>Pseudomonadati</taxon>
        <taxon>Pseudomonadota</taxon>
        <taxon>Gammaproteobacteria</taxon>
        <taxon>Legionellales</taxon>
        <taxon>Legionellaceae</taxon>
        <taxon>Legionella</taxon>
    </lineage>
</organism>
<comment type="caution">
    <text evidence="9">The sequence shown here is derived from an EMBL/GenBank/DDBJ whole genome shotgun (WGS) entry which is preliminary data.</text>
</comment>
<evidence type="ECO:0000256" key="1">
    <source>
        <dbReference type="ARBA" id="ARBA00001974"/>
    </source>
</evidence>
<comment type="similarity">
    <text evidence="3">Belongs to the UbiH/COQ6 family.</text>
</comment>
<dbReference type="PANTHER" id="PTHR43876">
    <property type="entry name" value="UBIQUINONE BIOSYNTHESIS MONOOXYGENASE COQ6, MITOCHONDRIAL"/>
    <property type="match status" value="1"/>
</dbReference>
<evidence type="ECO:0000259" key="8">
    <source>
        <dbReference type="Pfam" id="PF01494"/>
    </source>
</evidence>
<evidence type="ECO:0000256" key="4">
    <source>
        <dbReference type="ARBA" id="ARBA00022630"/>
    </source>
</evidence>
<dbReference type="SUPFAM" id="SSF51905">
    <property type="entry name" value="FAD/NAD(P)-binding domain"/>
    <property type="match status" value="1"/>
</dbReference>
<dbReference type="AlphaFoldDB" id="A0A0W0YLN5"/>
<dbReference type="Pfam" id="PF01494">
    <property type="entry name" value="FAD_binding_3"/>
    <property type="match status" value="1"/>
</dbReference>
<name>A0A0W0YLN5_9GAMM</name>
<evidence type="ECO:0000256" key="5">
    <source>
        <dbReference type="ARBA" id="ARBA00022827"/>
    </source>
</evidence>
<proteinExistence type="inferred from homology"/>
<dbReference type="InterPro" id="IPR002938">
    <property type="entry name" value="FAD-bd"/>
</dbReference>
<dbReference type="GO" id="GO:0006744">
    <property type="term" value="P:ubiquinone biosynthetic process"/>
    <property type="evidence" value="ECO:0007669"/>
    <property type="project" value="UniProtKB-UniPathway"/>
</dbReference>
<evidence type="ECO:0000256" key="2">
    <source>
        <dbReference type="ARBA" id="ARBA00004749"/>
    </source>
</evidence>
<reference evidence="9 10" key="1">
    <citation type="submission" date="2015-11" db="EMBL/GenBank/DDBJ databases">
        <title>Genomic analysis of 38 Legionella species identifies large and diverse effector repertoires.</title>
        <authorList>
            <person name="Burstein D."/>
            <person name="Amaro F."/>
            <person name="Zusman T."/>
            <person name="Lifshitz Z."/>
            <person name="Cohen O."/>
            <person name="Gilbert J.A."/>
            <person name="Pupko T."/>
            <person name="Shuman H.A."/>
            <person name="Segal G."/>
        </authorList>
    </citation>
    <scope>NUCLEOTIDE SEQUENCE [LARGE SCALE GENOMIC DNA]</scope>
    <source>
        <strain evidence="9 10">ATCC 49655</strain>
    </source>
</reference>
<dbReference type="GO" id="GO:0071949">
    <property type="term" value="F:FAD binding"/>
    <property type="evidence" value="ECO:0007669"/>
    <property type="project" value="InterPro"/>
</dbReference>
<dbReference type="PANTHER" id="PTHR43876:SF7">
    <property type="entry name" value="UBIQUINONE BIOSYNTHESIS MONOOXYGENASE COQ6, MITOCHONDRIAL"/>
    <property type="match status" value="1"/>
</dbReference>
<protein>
    <submittedName>
        <fullName evidence="9">2-polyprenyl-6-methoxyphenol hydroxylase</fullName>
    </submittedName>
</protein>
<dbReference type="Gene3D" id="3.50.50.60">
    <property type="entry name" value="FAD/NAD(P)-binding domain"/>
    <property type="match status" value="2"/>
</dbReference>
<keyword evidence="5" id="KW-0274">FAD</keyword>
<dbReference type="eggNOG" id="COG0654">
    <property type="taxonomic scope" value="Bacteria"/>
</dbReference>
<feature type="domain" description="FAD-binding" evidence="8">
    <location>
        <begin position="5"/>
        <end position="342"/>
    </location>
</feature>
<dbReference type="InterPro" id="IPR036188">
    <property type="entry name" value="FAD/NAD-bd_sf"/>
</dbReference>
<dbReference type="PRINTS" id="PR00420">
    <property type="entry name" value="RNGMNOXGNASE"/>
</dbReference>
<dbReference type="InterPro" id="IPR051205">
    <property type="entry name" value="UbiH/COQ6_monooxygenase"/>
</dbReference>
<dbReference type="RefSeq" id="WP_018577878.1">
    <property type="nucleotide sequence ID" value="NZ_KB892415.1"/>
</dbReference>
<accession>A0A0W0YLN5</accession>
<dbReference type="InterPro" id="IPR010971">
    <property type="entry name" value="UbiH/COQ6"/>
</dbReference>
<comment type="pathway">
    <text evidence="2">Cofactor biosynthesis; ubiquinone biosynthesis.</text>
</comment>
<sequence>MTQQFDVLVAGGGIVGLTSALAMAQRNYSVAVIDAGSLTVTADKQDLRVYAINKASQSLLTQLGVWQHLDGSRISPYRQMHVWDGVNGAYIDFDSRMIAAQNLGFIIEESVLKQALLEHIGNEPRIHLFAQSSVEDVVNQDSGIRISSKDCVWDGQLLMVADGANSPSRQKLDVALTSWPYEQHAIVAMVKTEKAHQSTAYQVFNPDGPLALLPLTDPHHCSIVWSTDSERSHNLMALDEEQFNTALTRAFAHQLGTIELLSTRHQFPLHMRHVKQYAGSHWLLLGDAAHTIHPLAGLGLNLGLADISSWLKCLDTSKNTLVSGKILGAYQRERKHAVWQTIMLMEGFKRLFGNSQAPVISLRGLGLRFCNDFSPIKRLFIQHAAGA</sequence>
<dbReference type="GO" id="GO:0004497">
    <property type="term" value="F:monooxygenase activity"/>
    <property type="evidence" value="ECO:0007669"/>
    <property type="project" value="UniProtKB-KW"/>
</dbReference>
<evidence type="ECO:0000313" key="10">
    <source>
        <dbReference type="Proteomes" id="UP000054600"/>
    </source>
</evidence>
<dbReference type="PATRIC" id="fig|1122169.6.peg.2651"/>
<evidence type="ECO:0000256" key="7">
    <source>
        <dbReference type="ARBA" id="ARBA00023033"/>
    </source>
</evidence>
<dbReference type="EMBL" id="LNYW01000065">
    <property type="protein sequence ID" value="KTD57751.1"/>
    <property type="molecule type" value="Genomic_DNA"/>
</dbReference>
<dbReference type="Proteomes" id="UP000054600">
    <property type="component" value="Unassembled WGS sequence"/>
</dbReference>
<evidence type="ECO:0000256" key="3">
    <source>
        <dbReference type="ARBA" id="ARBA00005349"/>
    </source>
</evidence>
<keyword evidence="7" id="KW-0503">Monooxygenase</keyword>
<dbReference type="OrthoDB" id="9769565at2"/>
<dbReference type="UniPathway" id="UPA00232"/>